<dbReference type="EMBL" id="CP000942">
    <property type="protein sequence ID" value="ACA32917.1"/>
    <property type="molecule type" value="Genomic_DNA"/>
</dbReference>
<dbReference type="GeneID" id="29672491"/>
<evidence type="ECO:0000256" key="1">
    <source>
        <dbReference type="SAM" id="Phobius"/>
    </source>
</evidence>
<keyword evidence="1" id="KW-1133">Transmembrane helix</keyword>
<keyword evidence="1" id="KW-0812">Transmembrane</keyword>
<organism evidence="2 3">
    <name type="scientific">Ureaplasma parvum serovar 3 (strain ATCC 27815 / 27 / NCTC 11736)</name>
    <dbReference type="NCBI Taxonomy" id="505682"/>
    <lineage>
        <taxon>Bacteria</taxon>
        <taxon>Bacillati</taxon>
        <taxon>Mycoplasmatota</taxon>
        <taxon>Mycoplasmoidales</taxon>
        <taxon>Mycoplasmoidaceae</taxon>
        <taxon>Ureaplasma</taxon>
    </lineage>
</organism>
<reference evidence="2 3" key="1">
    <citation type="submission" date="2008-02" db="EMBL/GenBank/DDBJ databases">
        <title>Genome sequence of Ureaplasma parvum serovar 3.</title>
        <authorList>
            <person name="Methe B.A."/>
            <person name="Glass J."/>
            <person name="Waites K."/>
            <person name="Shrivastava S."/>
        </authorList>
    </citation>
    <scope>NUCLEOTIDE SEQUENCE [LARGE SCALE GENOMIC DNA]</scope>
    <source>
        <strain evidence="3">ATCC 27815 / 27 / NCTC 11736</strain>
    </source>
</reference>
<evidence type="ECO:0000313" key="3">
    <source>
        <dbReference type="Proteomes" id="UP000002162"/>
    </source>
</evidence>
<name>A0A2C9DYE1_UREP2</name>
<keyword evidence="1" id="KW-0472">Membrane</keyword>
<accession>A0A2C9DYE1</accession>
<dbReference type="Proteomes" id="UP000002162">
    <property type="component" value="Chromosome"/>
</dbReference>
<proteinExistence type="predicted"/>
<evidence type="ECO:0000313" key="2">
    <source>
        <dbReference type="EMBL" id="ACA32917.1"/>
    </source>
</evidence>
<sequence>MSTKAFNPKDRVTKTVVLSDFDQHQIYSKKHKKMDFKKRVILSIFLIILTCGAIVLLVFVITELFRLLSA</sequence>
<gene>
    <name evidence="2" type="ordered locus">UPA3_0284</name>
</gene>
<feature type="transmembrane region" description="Helical" evidence="1">
    <location>
        <begin position="40"/>
        <end position="61"/>
    </location>
</feature>
<dbReference type="KEGG" id="upa:UPA3_0284"/>
<protein>
    <submittedName>
        <fullName evidence="2">Uncharacterized protein</fullName>
    </submittedName>
</protein>
<dbReference type="HOGENOM" id="CLU_202668_0_0_14"/>
<dbReference type="AlphaFoldDB" id="A0A2C9DYE1"/>
<dbReference type="RefSeq" id="WP_006688920.1">
    <property type="nucleotide sequence ID" value="NC_010503.1"/>
</dbReference>